<evidence type="ECO:0000256" key="4">
    <source>
        <dbReference type="ARBA" id="ARBA00005189"/>
    </source>
</evidence>
<dbReference type="SUPFAM" id="SSF54197">
    <property type="entry name" value="HIT-like"/>
    <property type="match status" value="1"/>
</dbReference>
<evidence type="ECO:0000256" key="12">
    <source>
        <dbReference type="ARBA" id="ARBA00022989"/>
    </source>
</evidence>
<comment type="similarity">
    <text evidence="5">Belongs to the Cdh family.</text>
</comment>
<keyword evidence="21" id="KW-1185">Reference proteome</keyword>
<comment type="pathway">
    <text evidence="4">Lipid metabolism.</text>
</comment>
<comment type="catalytic activity">
    <reaction evidence="1">
        <text>a CDP-1,2-diacyl-sn-glycerol + H2O = a 1,2-diacyl-sn-glycero-3-phosphate + CMP + 2 H(+)</text>
        <dbReference type="Rhea" id="RHEA:15221"/>
        <dbReference type="ChEBI" id="CHEBI:15377"/>
        <dbReference type="ChEBI" id="CHEBI:15378"/>
        <dbReference type="ChEBI" id="CHEBI:58332"/>
        <dbReference type="ChEBI" id="CHEBI:58608"/>
        <dbReference type="ChEBI" id="CHEBI:60377"/>
        <dbReference type="EC" id="3.6.1.26"/>
    </reaction>
</comment>
<evidence type="ECO:0000313" key="20">
    <source>
        <dbReference type="EMBL" id="PSC06317.1"/>
    </source>
</evidence>
<dbReference type="AlphaFoldDB" id="A0A2T1HXA0"/>
<evidence type="ECO:0000256" key="3">
    <source>
        <dbReference type="ARBA" id="ARBA00004927"/>
    </source>
</evidence>
<evidence type="ECO:0000256" key="7">
    <source>
        <dbReference type="ARBA" id="ARBA00019608"/>
    </source>
</evidence>
<feature type="region of interest" description="Disordered" evidence="19">
    <location>
        <begin position="1"/>
        <end position="25"/>
    </location>
</feature>
<comment type="subcellular location">
    <subcellularLocation>
        <location evidence="2">Cell membrane</location>
        <topology evidence="2">Single-pass membrane protein</topology>
    </subcellularLocation>
</comment>
<evidence type="ECO:0000313" key="21">
    <source>
        <dbReference type="Proteomes" id="UP000239772"/>
    </source>
</evidence>
<comment type="pathway">
    <text evidence="3">Phospholipid metabolism; CDP-diacylglycerol degradation; phosphatidate from CDP-diacylglycerol: step 1/1.</text>
</comment>
<name>A0A2T1HXA0_9HYPH</name>
<evidence type="ECO:0000256" key="15">
    <source>
        <dbReference type="ARBA" id="ARBA00023209"/>
    </source>
</evidence>
<evidence type="ECO:0000256" key="1">
    <source>
        <dbReference type="ARBA" id="ARBA00001007"/>
    </source>
</evidence>
<evidence type="ECO:0000256" key="16">
    <source>
        <dbReference type="ARBA" id="ARBA00023264"/>
    </source>
</evidence>
<evidence type="ECO:0000256" key="6">
    <source>
        <dbReference type="ARBA" id="ARBA00012375"/>
    </source>
</evidence>
<dbReference type="Proteomes" id="UP000239772">
    <property type="component" value="Unassembled WGS sequence"/>
</dbReference>
<evidence type="ECO:0000256" key="8">
    <source>
        <dbReference type="ARBA" id="ARBA00022475"/>
    </source>
</evidence>
<evidence type="ECO:0000256" key="19">
    <source>
        <dbReference type="SAM" id="MobiDB-lite"/>
    </source>
</evidence>
<protein>
    <recommendedName>
        <fullName evidence="7">CDP-diacylglycerol pyrophosphatase</fullName>
        <ecNumber evidence="6">3.6.1.26</ecNumber>
    </recommendedName>
    <alternativeName>
        <fullName evidence="17">CDP-diacylglycerol phosphatidylhydrolase</fullName>
    </alternativeName>
    <alternativeName>
        <fullName evidence="18">CDP-diglyceride hydrolase</fullName>
    </alternativeName>
</protein>
<comment type="caution">
    <text evidence="20">The sequence shown here is derived from an EMBL/GenBank/DDBJ whole genome shotgun (WGS) entry which is preliminary data.</text>
</comment>
<sequence length="323" mass="33344">MSATAAWPTGWRNRSGQPWNPARSPLRRLRGPCERGQAPFPWAVTVRTIMSARGPALGQSSYASGKPRGSATGLRRAAALRGAALAAIGAAAVAALCLGSPAQAQSRQALWTVVRACALAQATFGVALPCRSIETAAGVSVAVVDPPLPQAHTLVVPTDRVIGVEAEPLAGAAGANYAALAWRTALGASSGRWDGAGMVVNSARVRSQDQLHVHVDCLSPRGRGVVARLLPAAQTRWRRIGRDWFLATDASAGGFNPFALIRQIPGEPAPATVNVAVLGVMTQAGAPGYLVLANTGRQSYENLLQTSCGAPSVAKTSGAVLTR</sequence>
<keyword evidence="16" id="KW-1208">Phospholipid metabolism</keyword>
<dbReference type="InterPro" id="IPR003763">
    <property type="entry name" value="CDP-diacylglyc_Pase"/>
</dbReference>
<keyword evidence="11" id="KW-0378">Hydrolase</keyword>
<accession>A0A2T1HXA0</accession>
<evidence type="ECO:0000256" key="14">
    <source>
        <dbReference type="ARBA" id="ARBA00023136"/>
    </source>
</evidence>
<dbReference type="Gene3D" id="3.30.428.30">
    <property type="entry name" value="HIT family - CDH-like"/>
    <property type="match status" value="1"/>
</dbReference>
<dbReference type="EMBL" id="PVZS01000003">
    <property type="protein sequence ID" value="PSC06317.1"/>
    <property type="molecule type" value="Genomic_DNA"/>
</dbReference>
<evidence type="ECO:0000256" key="5">
    <source>
        <dbReference type="ARBA" id="ARBA00006435"/>
    </source>
</evidence>
<dbReference type="InterPro" id="IPR036265">
    <property type="entry name" value="HIT-like_sf"/>
</dbReference>
<dbReference type="GO" id="GO:0008715">
    <property type="term" value="F:CDP-diacylglycerol diphosphatase activity"/>
    <property type="evidence" value="ECO:0007669"/>
    <property type="project" value="UniProtKB-EC"/>
</dbReference>
<reference evidence="21" key="1">
    <citation type="submission" date="2018-03" db="EMBL/GenBank/DDBJ databases">
        <authorList>
            <person name="Sun L."/>
            <person name="Liu H."/>
            <person name="Chen W."/>
            <person name="Huang K."/>
            <person name="Liu W."/>
            <person name="Gao X."/>
        </authorList>
    </citation>
    <scope>NUCLEOTIDE SEQUENCE [LARGE SCALE GENOMIC DNA]</scope>
    <source>
        <strain evidence="21">SH9</strain>
    </source>
</reference>
<keyword evidence="14" id="KW-0472">Membrane</keyword>
<dbReference type="EC" id="3.6.1.26" evidence="6"/>
<evidence type="ECO:0000256" key="2">
    <source>
        <dbReference type="ARBA" id="ARBA00004162"/>
    </source>
</evidence>
<keyword evidence="10" id="KW-0812">Transmembrane</keyword>
<keyword evidence="8" id="KW-1003">Cell membrane</keyword>
<keyword evidence="13" id="KW-0443">Lipid metabolism</keyword>
<evidence type="ECO:0000256" key="9">
    <source>
        <dbReference type="ARBA" id="ARBA00022516"/>
    </source>
</evidence>
<dbReference type="GO" id="GO:0008654">
    <property type="term" value="P:phospholipid biosynthetic process"/>
    <property type="evidence" value="ECO:0007669"/>
    <property type="project" value="UniProtKB-KW"/>
</dbReference>
<keyword evidence="9" id="KW-0444">Lipid biosynthesis</keyword>
<proteinExistence type="inferred from homology"/>
<gene>
    <name evidence="20" type="ORF">SLNSH_03235</name>
</gene>
<dbReference type="GO" id="GO:0046342">
    <property type="term" value="P:CDP-diacylglycerol catabolic process"/>
    <property type="evidence" value="ECO:0007669"/>
    <property type="project" value="UniProtKB-UniPathway"/>
</dbReference>
<evidence type="ECO:0000256" key="18">
    <source>
        <dbReference type="ARBA" id="ARBA00032892"/>
    </source>
</evidence>
<dbReference type="UniPathway" id="UPA00609">
    <property type="reaction ID" value="UER00664"/>
</dbReference>
<evidence type="ECO:0000256" key="10">
    <source>
        <dbReference type="ARBA" id="ARBA00022692"/>
    </source>
</evidence>
<evidence type="ECO:0000256" key="11">
    <source>
        <dbReference type="ARBA" id="ARBA00022801"/>
    </source>
</evidence>
<dbReference type="GO" id="GO:0005886">
    <property type="term" value="C:plasma membrane"/>
    <property type="evidence" value="ECO:0007669"/>
    <property type="project" value="UniProtKB-SubCell"/>
</dbReference>
<evidence type="ECO:0000256" key="13">
    <source>
        <dbReference type="ARBA" id="ARBA00023098"/>
    </source>
</evidence>
<keyword evidence="15" id="KW-0594">Phospholipid biosynthesis</keyword>
<organism evidence="20 21">
    <name type="scientific">Alsobacter soli</name>
    <dbReference type="NCBI Taxonomy" id="2109933"/>
    <lineage>
        <taxon>Bacteria</taxon>
        <taxon>Pseudomonadati</taxon>
        <taxon>Pseudomonadota</taxon>
        <taxon>Alphaproteobacteria</taxon>
        <taxon>Hyphomicrobiales</taxon>
        <taxon>Alsobacteraceae</taxon>
        <taxon>Alsobacter</taxon>
    </lineage>
</organism>
<dbReference type="Pfam" id="PF02611">
    <property type="entry name" value="CDH"/>
    <property type="match status" value="1"/>
</dbReference>
<evidence type="ECO:0000256" key="17">
    <source>
        <dbReference type="ARBA" id="ARBA00032888"/>
    </source>
</evidence>
<keyword evidence="12" id="KW-1133">Transmembrane helix</keyword>